<dbReference type="PANTHER" id="PTHR42951">
    <property type="entry name" value="METALLO-BETA-LACTAMASE DOMAIN-CONTAINING"/>
    <property type="match status" value="1"/>
</dbReference>
<evidence type="ECO:0000313" key="3">
    <source>
        <dbReference type="Proteomes" id="UP000274033"/>
    </source>
</evidence>
<name>A0A3N9UP01_9BACI</name>
<dbReference type="InterPro" id="IPR001279">
    <property type="entry name" value="Metallo-B-lactamas"/>
</dbReference>
<proteinExistence type="predicted"/>
<dbReference type="InterPro" id="IPR036866">
    <property type="entry name" value="RibonucZ/Hydroxyglut_hydro"/>
</dbReference>
<dbReference type="OrthoDB" id="1491389at2"/>
<accession>A0A3N9UP01</accession>
<comment type="caution">
    <text evidence="2">The sequence shown here is derived from an EMBL/GenBank/DDBJ whole genome shotgun (WGS) entry which is preliminary data.</text>
</comment>
<evidence type="ECO:0000313" key="2">
    <source>
        <dbReference type="EMBL" id="RQW73636.1"/>
    </source>
</evidence>
<feature type="domain" description="Metallo-beta-lactamase" evidence="1">
    <location>
        <begin position="18"/>
        <end position="205"/>
    </location>
</feature>
<dbReference type="PANTHER" id="PTHR42951:SF4">
    <property type="entry name" value="ACYL-COENZYME A THIOESTERASE MBLAC2"/>
    <property type="match status" value="1"/>
</dbReference>
<dbReference type="InterPro" id="IPR050855">
    <property type="entry name" value="NDM-1-like"/>
</dbReference>
<dbReference type="SMART" id="SM00849">
    <property type="entry name" value="Lactamase_B"/>
    <property type="match status" value="1"/>
</dbReference>
<gene>
    <name evidence="2" type="ORF">EBB45_15410</name>
</gene>
<reference evidence="2 3" key="1">
    <citation type="journal article" date="2013" name="J. Microbiol.">
        <title>Lysinibacillus chungkukjangi sp. nov., isolated from Chungkukjang, Korean fermented soybean food.</title>
        <authorList>
            <person name="Kim S.J."/>
            <person name="Jang Y.H."/>
            <person name="Hamada M."/>
            <person name="Ahn J.H."/>
            <person name="Weon H.Y."/>
            <person name="Suzuki K."/>
            <person name="Whang K.S."/>
            <person name="Kwon S.W."/>
        </authorList>
    </citation>
    <scope>NUCLEOTIDE SEQUENCE [LARGE SCALE GENOMIC DNA]</scope>
    <source>
        <strain evidence="2 3">MCCC 1A12701</strain>
    </source>
</reference>
<protein>
    <submittedName>
        <fullName evidence="2">MBL fold metallo-hydrolase</fullName>
    </submittedName>
</protein>
<dbReference type="Pfam" id="PF00753">
    <property type="entry name" value="Lactamase_B"/>
    <property type="match status" value="1"/>
</dbReference>
<organism evidence="2 3">
    <name type="scientific">Lysinibacillus composti</name>
    <dbReference type="NCBI Taxonomy" id="720633"/>
    <lineage>
        <taxon>Bacteria</taxon>
        <taxon>Bacillati</taxon>
        <taxon>Bacillota</taxon>
        <taxon>Bacilli</taxon>
        <taxon>Bacillales</taxon>
        <taxon>Bacillaceae</taxon>
        <taxon>Lysinibacillus</taxon>
    </lineage>
</organism>
<keyword evidence="3" id="KW-1185">Reference proteome</keyword>
<dbReference type="AlphaFoldDB" id="A0A3N9UP01"/>
<dbReference type="RefSeq" id="WP_124766236.1">
    <property type="nucleotide sequence ID" value="NZ_JAFBDY010000016.1"/>
</dbReference>
<dbReference type="Gene3D" id="3.60.15.10">
    <property type="entry name" value="Ribonuclease Z/Hydroxyacylglutathione hydrolase-like"/>
    <property type="match status" value="1"/>
</dbReference>
<dbReference type="EMBL" id="RRCT01000017">
    <property type="protein sequence ID" value="RQW73636.1"/>
    <property type="molecule type" value="Genomic_DNA"/>
</dbReference>
<dbReference type="GO" id="GO:0016787">
    <property type="term" value="F:hydrolase activity"/>
    <property type="evidence" value="ECO:0007669"/>
    <property type="project" value="UniProtKB-KW"/>
</dbReference>
<evidence type="ECO:0000259" key="1">
    <source>
        <dbReference type="SMART" id="SM00849"/>
    </source>
</evidence>
<sequence length="271" mass="31443">MIQYKNEQLTVFESQLYKTTATVIQTEDCILVVDPNLLPNEVEDIRQYVQEIQNGRQIYLLFTHSDWDHIVGYGAFPEAKVIASETFSKRQNKDEIIEQIHAFDDQYYIDRPYPITYPIVDEVVTSDGQQLDMGNTKLTFYNAKGHTDDGIFTVIEPLGIWIAGDYLSDMEFPFIYSSSEDYIATLQKTDKILQTHQINLLIPGHGHATENENDIMRRKIDGLNYIQQLKTALQANTDHLHLLDGYQYKKSLKDCHDENVEFLMKELNNHN</sequence>
<keyword evidence="2" id="KW-0378">Hydrolase</keyword>
<dbReference type="SUPFAM" id="SSF56281">
    <property type="entry name" value="Metallo-hydrolase/oxidoreductase"/>
    <property type="match status" value="1"/>
</dbReference>
<dbReference type="Proteomes" id="UP000274033">
    <property type="component" value="Unassembled WGS sequence"/>
</dbReference>